<organism evidence="1 2">
    <name type="scientific">Erwinia phage vB_EamM_Simmy50</name>
    <dbReference type="NCBI Taxonomy" id="1815988"/>
    <lineage>
        <taxon>Viruses</taxon>
        <taxon>Duplodnaviria</taxon>
        <taxon>Heunggongvirae</taxon>
        <taxon>Uroviricota</taxon>
        <taxon>Caudoviricetes</taxon>
        <taxon>Chimalliviridae</taxon>
        <taxon>Agricanvirus</taxon>
        <taxon>Agricanvirus simmy50</taxon>
    </lineage>
</organism>
<proteinExistence type="predicted"/>
<dbReference type="Proteomes" id="UP000222975">
    <property type="component" value="Segment"/>
</dbReference>
<keyword evidence="2" id="KW-1185">Reference proteome</keyword>
<evidence type="ECO:0000313" key="2">
    <source>
        <dbReference type="Proteomes" id="UP000222975"/>
    </source>
</evidence>
<name>A0A173GCV5_9CAUD</name>
<sequence>MQKRIIDRFGSTSDADVPATVGVPAGAPATSTAAIAPLPDVNYKVTSVLEDDEYLYFPPEDSQFLINIGAEADDTARRLTKLQEYTTGLLTAIKQLNNLKVNPPTGSTK</sequence>
<dbReference type="EMBL" id="KU886223">
    <property type="protein sequence ID" value="ANH51477.2"/>
    <property type="molecule type" value="Genomic_DNA"/>
</dbReference>
<reference evidence="2" key="1">
    <citation type="submission" date="2016-03" db="EMBL/GenBank/DDBJ databases">
        <authorList>
            <person name="Sharma R."/>
            <person name="Simister A.R."/>
            <person name="Berg J.A."/>
            <person name="Jensen G.L."/>
            <person name="Keele B.R."/>
            <person name="Ward M.E.H."/>
            <person name="Breakwell D.P."/>
            <person name="Hope S."/>
            <person name="Grose J.H."/>
        </authorList>
    </citation>
    <scope>NUCLEOTIDE SEQUENCE [LARGE SCALE GENOMIC DNA]</scope>
</reference>
<accession>A0A173GCV5</accession>
<evidence type="ECO:0000313" key="1">
    <source>
        <dbReference type="EMBL" id="ANH51477.2"/>
    </source>
</evidence>
<protein>
    <submittedName>
        <fullName evidence="1">Uncharacterized protein</fullName>
    </submittedName>
</protein>
<gene>
    <name evidence="1" type="ORF">SIMMY50_15</name>
</gene>